<dbReference type="SUPFAM" id="SSF55811">
    <property type="entry name" value="Nudix"/>
    <property type="match status" value="1"/>
</dbReference>
<feature type="region of interest" description="Disordered" evidence="3">
    <location>
        <begin position="1"/>
        <end position="26"/>
    </location>
</feature>
<keyword evidence="1 2" id="KW-0378">Hydrolase</keyword>
<dbReference type="PRINTS" id="PR00502">
    <property type="entry name" value="NUDIXFAMILY"/>
</dbReference>
<evidence type="ECO:0000313" key="6">
    <source>
        <dbReference type="Proteomes" id="UP000006732"/>
    </source>
</evidence>
<reference evidence="5 6" key="1">
    <citation type="submission" date="2006-10" db="EMBL/GenBank/DDBJ databases">
        <title>Complete sequence of chromosome of Pelobacter propionicus DSM 2379.</title>
        <authorList>
            <consortium name="US DOE Joint Genome Institute"/>
            <person name="Copeland A."/>
            <person name="Lucas S."/>
            <person name="Lapidus A."/>
            <person name="Barry K."/>
            <person name="Detter J.C."/>
            <person name="Glavina del Rio T."/>
            <person name="Hammon N."/>
            <person name="Israni S."/>
            <person name="Dalin E."/>
            <person name="Tice H."/>
            <person name="Pitluck S."/>
            <person name="Saunders E."/>
            <person name="Brettin T."/>
            <person name="Bruce D."/>
            <person name="Han C."/>
            <person name="Tapia R."/>
            <person name="Schmutz J."/>
            <person name="Larimer F."/>
            <person name="Land M."/>
            <person name="Hauser L."/>
            <person name="Kyrpides N."/>
            <person name="Kim E."/>
            <person name="Lovley D."/>
            <person name="Richardson P."/>
        </authorList>
    </citation>
    <scope>NUCLEOTIDE SEQUENCE [LARGE SCALE GENOMIC DNA]</scope>
    <source>
        <strain evidence="6">DSM 2379 / NBRC 103807 / OttBd1</strain>
    </source>
</reference>
<accession>A1AMC5</accession>
<dbReference type="PANTHER" id="PTHR13030:SF8">
    <property type="entry name" value="ADP-RIBOSE PYROPHOSPHATASE, MITOCHONDRIAL"/>
    <property type="match status" value="1"/>
</dbReference>
<gene>
    <name evidence="5" type="ordered locus">Ppro_0866</name>
</gene>
<dbReference type="CDD" id="cd03670">
    <property type="entry name" value="NUDIX_ADPRase_Nudt9"/>
    <property type="match status" value="1"/>
</dbReference>
<dbReference type="AlphaFoldDB" id="A1AMC5"/>
<dbReference type="Gene3D" id="3.90.79.10">
    <property type="entry name" value="Nucleoside Triphosphate Pyrophosphohydrolase"/>
    <property type="match status" value="1"/>
</dbReference>
<protein>
    <submittedName>
        <fullName evidence="5">NUDIX hydrolase</fullName>
    </submittedName>
</protein>
<evidence type="ECO:0000256" key="1">
    <source>
        <dbReference type="ARBA" id="ARBA00022801"/>
    </source>
</evidence>
<dbReference type="InterPro" id="IPR039989">
    <property type="entry name" value="NUDT9"/>
</dbReference>
<dbReference type="InterPro" id="IPR020476">
    <property type="entry name" value="Nudix_hydrolase"/>
</dbReference>
<dbReference type="PROSITE" id="PS51462">
    <property type="entry name" value="NUDIX"/>
    <property type="match status" value="1"/>
</dbReference>
<dbReference type="InterPro" id="IPR020084">
    <property type="entry name" value="NUDIX_hydrolase_CS"/>
</dbReference>
<evidence type="ECO:0000256" key="3">
    <source>
        <dbReference type="SAM" id="MobiDB-lite"/>
    </source>
</evidence>
<dbReference type="KEGG" id="ppd:Ppro_0866"/>
<evidence type="ECO:0000256" key="2">
    <source>
        <dbReference type="RuleBase" id="RU003476"/>
    </source>
</evidence>
<feature type="compositionally biased region" description="Basic and acidic residues" evidence="3">
    <location>
        <begin position="16"/>
        <end position="26"/>
    </location>
</feature>
<proteinExistence type="inferred from homology"/>
<dbReference type="InterPro" id="IPR015797">
    <property type="entry name" value="NUDIX_hydrolase-like_dom_sf"/>
</dbReference>
<name>A1AMC5_PELPD</name>
<dbReference type="STRING" id="338966.Ppro_0866"/>
<dbReference type="PROSITE" id="PS00893">
    <property type="entry name" value="NUDIX_BOX"/>
    <property type="match status" value="1"/>
</dbReference>
<dbReference type="Pfam" id="PF00293">
    <property type="entry name" value="NUDIX"/>
    <property type="match status" value="1"/>
</dbReference>
<dbReference type="EMBL" id="CP000482">
    <property type="protein sequence ID" value="ABK98495.1"/>
    <property type="molecule type" value="Genomic_DNA"/>
</dbReference>
<organism evidence="5 6">
    <name type="scientific">Pelobacter propionicus (strain DSM 2379 / NBRC 103807 / OttBd1)</name>
    <dbReference type="NCBI Taxonomy" id="338966"/>
    <lineage>
        <taxon>Bacteria</taxon>
        <taxon>Pseudomonadati</taxon>
        <taxon>Thermodesulfobacteriota</taxon>
        <taxon>Desulfuromonadia</taxon>
        <taxon>Desulfuromonadales</taxon>
        <taxon>Desulfuromonadaceae</taxon>
        <taxon>Pelobacter</taxon>
    </lineage>
</organism>
<dbReference type="Proteomes" id="UP000006732">
    <property type="component" value="Chromosome"/>
</dbReference>
<dbReference type="HOGENOM" id="CLU_067226_0_0_7"/>
<evidence type="ECO:0000313" key="5">
    <source>
        <dbReference type="EMBL" id="ABK98495.1"/>
    </source>
</evidence>
<dbReference type="eggNOG" id="COG1051">
    <property type="taxonomic scope" value="Bacteria"/>
</dbReference>
<comment type="similarity">
    <text evidence="2">Belongs to the Nudix hydrolase family.</text>
</comment>
<dbReference type="Pfam" id="PF25969">
    <property type="entry name" value="NUDT9_N"/>
    <property type="match status" value="1"/>
</dbReference>
<dbReference type="GO" id="GO:0047631">
    <property type="term" value="F:ADP-ribose diphosphatase activity"/>
    <property type="evidence" value="ECO:0007669"/>
    <property type="project" value="InterPro"/>
</dbReference>
<dbReference type="PANTHER" id="PTHR13030">
    <property type="entry name" value="NUDIX HYDROLASE"/>
    <property type="match status" value="1"/>
</dbReference>
<keyword evidence="6" id="KW-1185">Reference proteome</keyword>
<sequence length="274" mass="30390">MATTGQSAPHVKARRDKPAEYPERFPVPDHLVGWESAYPAYDPPYYVSPVVLENDSSRNPAGWADPEQLSPADAPQESLCGALRHDERGRALNSAGRTGLAGRGLLGKWGPNYAADPIITRINRRENRLELLAIQRRDNGQWAIPGGMVDRGELVTRTLARELVEETGVSLDMERARFIYQGYVDDPRNTDHAWMETTAKHLHLDPDMAEQLEPRAGSDARAVRWLPLTAETIASLYASHCVLVKKALELLCQGGRTGMSEADRQLVQALLHVV</sequence>
<evidence type="ECO:0000259" key="4">
    <source>
        <dbReference type="PROSITE" id="PS51462"/>
    </source>
</evidence>
<dbReference type="RefSeq" id="WP_011734806.1">
    <property type="nucleotide sequence ID" value="NC_008609.1"/>
</dbReference>
<dbReference type="OrthoDB" id="9761969at2"/>
<feature type="domain" description="Nudix hydrolase" evidence="4">
    <location>
        <begin position="108"/>
        <end position="250"/>
    </location>
</feature>
<dbReference type="InterPro" id="IPR000086">
    <property type="entry name" value="NUDIX_hydrolase_dom"/>
</dbReference>